<gene>
    <name evidence="7" type="ORF">NDI37_18050</name>
</gene>
<dbReference type="GO" id="GO:0016787">
    <property type="term" value="F:hydrolase activity"/>
    <property type="evidence" value="ECO:0007669"/>
    <property type="project" value="UniProtKB-KW"/>
</dbReference>
<dbReference type="InterPro" id="IPR029058">
    <property type="entry name" value="AB_hydrolase_fold"/>
</dbReference>
<keyword evidence="5" id="KW-0472">Membrane</keyword>
<organism evidence="7 8">
    <name type="scientific">Funiculus sociatus GB2-A5</name>
    <dbReference type="NCBI Taxonomy" id="2933946"/>
    <lineage>
        <taxon>Bacteria</taxon>
        <taxon>Bacillati</taxon>
        <taxon>Cyanobacteriota</taxon>
        <taxon>Cyanophyceae</taxon>
        <taxon>Coleofasciculales</taxon>
        <taxon>Coleofasciculaceae</taxon>
        <taxon>Funiculus</taxon>
    </lineage>
</organism>
<sequence>MASSPRQDRETSQPLHSFKQQNSPAGHQKNRSWLQKMRSPKGTAPVGGSRFFFSLCLGILSTALSAIPAFSAERIAFFYPPFGEFYISIKDLEIFAKEGKITPEFAFYANRVKPEQLAVLRELLQRRLDVGPITISQFTYTPIGKQILRRLGQVLKADFNQNGFYALRSAFVQAAADPEGLTLVNILHQFPLRTIRLDLQLSLRAIREVSYLFGRRDLIVNSIQQQAADEVATTTLKFLAQPDLRVSGQFRWRKETITFNNPNRELSVPADIYLPQGLQTAPVIVISHGVASDRNTFAYLAEHLASWGFAVALVEHPDTSAEKFQRFLTGFDTPPQPTTFINRPLDVKYLLDELQQKSESDPAWKGKLNVQQVGVIGQSLGGYTVLALGGAALNFEKLRQVCNQSELNNTSFNLSLLLQCRSTDLPPQNYNLQDERVKAVLAVNPLSSTIFGQEGLSKIQVPVMLVAGVEDLFTPPVPEQIFPFTWLTTRQKYLVMAQNATHFSYLGGKKGVLPVPPELIGSDPGLARPQLRALSTAFFKTHLSNQPEYRPYLSQPYVNAISQNPFNLTLIKSLTAAQLEQAIAGFR</sequence>
<evidence type="ECO:0000313" key="8">
    <source>
        <dbReference type="Proteomes" id="UP001442494"/>
    </source>
</evidence>
<keyword evidence="5" id="KW-0812">Transmembrane</keyword>
<evidence type="ECO:0000259" key="6">
    <source>
        <dbReference type="Pfam" id="PF07176"/>
    </source>
</evidence>
<keyword evidence="5" id="KW-1133">Transmembrane helix</keyword>
<dbReference type="PANTHER" id="PTHR10272">
    <property type="entry name" value="PLATELET-ACTIVATING FACTOR ACETYLHYDROLASE"/>
    <property type="match status" value="1"/>
</dbReference>
<evidence type="ECO:0000256" key="1">
    <source>
        <dbReference type="ARBA" id="ARBA00022801"/>
    </source>
</evidence>
<feature type="compositionally biased region" description="Polar residues" evidence="4">
    <location>
        <begin position="12"/>
        <end position="25"/>
    </location>
</feature>
<keyword evidence="1 7" id="KW-0378">Hydrolase</keyword>
<keyword evidence="3" id="KW-0443">Lipid metabolism</keyword>
<reference evidence="7 8" key="1">
    <citation type="submission" date="2022-04" db="EMBL/GenBank/DDBJ databases">
        <title>Positive selection, recombination, and allopatry shape intraspecific diversity of widespread and dominant cyanobacteria.</title>
        <authorList>
            <person name="Wei J."/>
            <person name="Shu W."/>
            <person name="Hu C."/>
        </authorList>
    </citation>
    <scope>NUCLEOTIDE SEQUENCE [LARGE SCALE GENOMIC DNA]</scope>
    <source>
        <strain evidence="7 8">GB2-A5</strain>
    </source>
</reference>
<protein>
    <submittedName>
        <fullName evidence="7">Alpha/beta hydrolase</fullName>
    </submittedName>
</protein>
<name>A0ABV0JSL5_9CYAN</name>
<dbReference type="SUPFAM" id="SSF53474">
    <property type="entry name" value="alpha/beta-Hydrolases"/>
    <property type="match status" value="1"/>
</dbReference>
<feature type="domain" description="DUF1400" evidence="6">
    <location>
        <begin position="71"/>
        <end position="198"/>
    </location>
</feature>
<dbReference type="Proteomes" id="UP001442494">
    <property type="component" value="Unassembled WGS sequence"/>
</dbReference>
<feature type="region of interest" description="Disordered" evidence="4">
    <location>
        <begin position="1"/>
        <end position="41"/>
    </location>
</feature>
<accession>A0ABV0JSL5</accession>
<dbReference type="EMBL" id="JAMPKK010000042">
    <property type="protein sequence ID" value="MEP0866363.1"/>
    <property type="molecule type" value="Genomic_DNA"/>
</dbReference>
<evidence type="ECO:0000313" key="7">
    <source>
        <dbReference type="EMBL" id="MEP0866363.1"/>
    </source>
</evidence>
<dbReference type="Gene3D" id="3.40.50.1820">
    <property type="entry name" value="alpha/beta hydrolase"/>
    <property type="match status" value="1"/>
</dbReference>
<dbReference type="RefSeq" id="WP_199295304.1">
    <property type="nucleotide sequence ID" value="NZ_JAMPKK010000042.1"/>
</dbReference>
<evidence type="ECO:0000256" key="3">
    <source>
        <dbReference type="ARBA" id="ARBA00023098"/>
    </source>
</evidence>
<evidence type="ECO:0000256" key="4">
    <source>
        <dbReference type="SAM" id="MobiDB-lite"/>
    </source>
</evidence>
<keyword evidence="8" id="KW-1185">Reference proteome</keyword>
<proteinExistence type="predicted"/>
<dbReference type="Pfam" id="PF07176">
    <property type="entry name" value="DUF1400"/>
    <property type="match status" value="1"/>
</dbReference>
<dbReference type="Pfam" id="PF03403">
    <property type="entry name" value="PAF-AH_p_II"/>
    <property type="match status" value="1"/>
</dbReference>
<evidence type="ECO:0000256" key="5">
    <source>
        <dbReference type="SAM" id="Phobius"/>
    </source>
</evidence>
<comment type="caution">
    <text evidence="7">The sequence shown here is derived from an EMBL/GenBank/DDBJ whole genome shotgun (WGS) entry which is preliminary data.</text>
</comment>
<feature type="transmembrane region" description="Helical" evidence="5">
    <location>
        <begin position="51"/>
        <end position="70"/>
    </location>
</feature>
<keyword evidence="2" id="KW-0442">Lipid degradation</keyword>
<feature type="compositionally biased region" description="Basic and acidic residues" evidence="4">
    <location>
        <begin position="1"/>
        <end position="11"/>
    </location>
</feature>
<dbReference type="PANTHER" id="PTHR10272:SF13">
    <property type="entry name" value="POLY(ETHYLENE TEREPHTHALATE) HYDROLASE"/>
    <property type="match status" value="1"/>
</dbReference>
<evidence type="ECO:0000256" key="2">
    <source>
        <dbReference type="ARBA" id="ARBA00022963"/>
    </source>
</evidence>
<dbReference type="InterPro" id="IPR010802">
    <property type="entry name" value="DUF1400"/>
</dbReference>